<dbReference type="OrthoDB" id="385235at2759"/>
<proteinExistence type="inferred from homology"/>
<dbReference type="InterPro" id="IPR016024">
    <property type="entry name" value="ARM-type_fold"/>
</dbReference>
<dbReference type="Gene3D" id="3.30.1360.20">
    <property type="entry name" value="Transcriptional coactivator/pterin dehydratase"/>
    <property type="match status" value="1"/>
</dbReference>
<accession>A0A7J6PDN1</accession>
<comment type="caution">
    <text evidence="9">The sequence shown here is derived from an EMBL/GenBank/DDBJ whole genome shotgun (WGS) entry which is preliminary data.</text>
</comment>
<dbReference type="PANTHER" id="PTHR12599:SF0">
    <property type="entry name" value="PTERIN-4-ALPHA-CARBINOLAMINE DEHYDRATASE"/>
    <property type="match status" value="1"/>
</dbReference>
<dbReference type="NCBIfam" id="NF002018">
    <property type="entry name" value="PRK00823.1-3"/>
    <property type="match status" value="1"/>
</dbReference>
<evidence type="ECO:0000256" key="1">
    <source>
        <dbReference type="ARBA" id="ARBA00001554"/>
    </source>
</evidence>
<evidence type="ECO:0000313" key="9">
    <source>
        <dbReference type="EMBL" id="KAF4694092.1"/>
    </source>
</evidence>
<evidence type="ECO:0000256" key="2">
    <source>
        <dbReference type="ARBA" id="ARBA00006472"/>
    </source>
</evidence>
<dbReference type="EC" id="4.2.1.96" evidence="3"/>
<dbReference type="GO" id="GO:0008124">
    <property type="term" value="F:4-alpha-hydroxytetrahydrobiopterin dehydratase activity"/>
    <property type="evidence" value="ECO:0007669"/>
    <property type="project" value="UniProtKB-EC"/>
</dbReference>
<evidence type="ECO:0000256" key="4">
    <source>
        <dbReference type="ARBA" id="ARBA00023239"/>
    </source>
</evidence>
<evidence type="ECO:0000313" key="10">
    <source>
        <dbReference type="Proteomes" id="UP000541610"/>
    </source>
</evidence>
<evidence type="ECO:0000256" key="6">
    <source>
        <dbReference type="SAM" id="MobiDB-lite"/>
    </source>
</evidence>
<protein>
    <recommendedName>
        <fullName evidence="3">4a-hydroxytetrahydrobiopterin dehydratase</fullName>
        <ecNumber evidence="3">4.2.1.96</ecNumber>
    </recommendedName>
    <alternativeName>
        <fullName evidence="5">4-alpha-hydroxy-tetrahydropterin dehydratase</fullName>
    </alternativeName>
</protein>
<gene>
    <name evidence="9" type="ORF">FOZ60_009204</name>
</gene>
<dbReference type="Pfam" id="PF26188">
    <property type="entry name" value="RESC6"/>
    <property type="match status" value="1"/>
</dbReference>
<dbReference type="Pfam" id="PF01329">
    <property type="entry name" value="Pterin_4a"/>
    <property type="match status" value="1"/>
</dbReference>
<keyword evidence="7" id="KW-1133">Transmembrane helix</keyword>
<dbReference type="Proteomes" id="UP000541610">
    <property type="component" value="Unassembled WGS sequence"/>
</dbReference>
<evidence type="ECO:0000256" key="3">
    <source>
        <dbReference type="ARBA" id="ARBA00013252"/>
    </source>
</evidence>
<keyword evidence="7" id="KW-0812">Transmembrane</keyword>
<dbReference type="HAMAP" id="MF_00434">
    <property type="entry name" value="Pterin_4_alpha"/>
    <property type="match status" value="1"/>
</dbReference>
<dbReference type="EMBL" id="JABANP010000037">
    <property type="protein sequence ID" value="KAF4694092.1"/>
    <property type="molecule type" value="Genomic_DNA"/>
</dbReference>
<evidence type="ECO:0000259" key="8">
    <source>
        <dbReference type="Pfam" id="PF26188"/>
    </source>
</evidence>
<evidence type="ECO:0000256" key="7">
    <source>
        <dbReference type="SAM" id="Phobius"/>
    </source>
</evidence>
<keyword evidence="7" id="KW-0472">Membrane</keyword>
<dbReference type="SUPFAM" id="SSF48371">
    <property type="entry name" value="ARM repeat"/>
    <property type="match status" value="1"/>
</dbReference>
<feature type="domain" description="RNA-editing substrate-binding complex 6 protein" evidence="8">
    <location>
        <begin position="504"/>
        <end position="741"/>
    </location>
</feature>
<name>A0A7J6PDN1_PEROL</name>
<dbReference type="InterPro" id="IPR036428">
    <property type="entry name" value="PCD_sf"/>
</dbReference>
<dbReference type="InterPro" id="IPR001533">
    <property type="entry name" value="Pterin_deHydtase"/>
</dbReference>
<sequence length="1763" mass="196424">MPVATKLTTQQVASMIASRTPKWTQVGAAEKISRNFKFRNFNEAFGFMTRVALYAEKADHHPNWYNVYNKVDVELSTHDAGGVTEKDFSLAEKMDKIADTMGQLALQGFTRSRSYHASLFSPLHASWAVWHIAELDKSVSSLVRFLAFVVQQPSSTSHLGTWTSTARLARVQRSKRPIIWVPSRTKRRISWGSQRERSVMRSGLIYAHRVSPKYVKVTQLNKDRREARKKHREEQGSIEEPQATKALEEFFEEGKVAEDLKSKFGELPQVGFVPTASISTLGDPLERTEEQGKPRSTLEEANETAVGEVGQAKEVTDFVERGMLTPEKGRLESLLQGTSSVEALLTSNPECLALQHRLSKSKTSGQVLALVADELEVMDGINLATALHRIAKHSKSYQVSQVANDPRYTALTDRLGANLSSLDGVGLMNTLWALVRLNTASPKWISELLDRCINSVDQLEPKQLGQGLYCVYRMSKHVAPTDAVKALQSALHGQVRARLDHFTDSHELVSVCTSLAKLGVRDETVFSALGSRVSDKMDDFDMEDIAAVSWAFARAKFTDRELFRKIRESLTVRTTECSVKSLVSLTWSLSKLGETGGEEDLFRYTLAPTIRSYMLEYSVQDLCALAWSFANANINDVDFMSDIAHALMPKTRDMNCQDVCSAVVALASLHYSHKELFEALKQQSFRLMQTFTPLQLSRTLYGFGVAGVRDKKLFYEMALTSIGKLHLMYAKNVCDILSALMEADYLIPELTRPLLDHLGRQLDRLGPTECVQLLTVVAHVEPSEQRSSLGEAVAEQLRPKMKTTVRWIPSGPEIADVLQSFVLLELNNDRLLENTLMMLSPASKAPSCTSDIFLRILGSCADMPQRSRDAVRVLLHKHVGLQNAFNRLFEELCSSTVSEAGPGDPGGPGVQRLIEHVDQHLASSGGFHSFQSMARIVYALCELNTRLDMARVLCREAIDGQMWDGGSGDDILMLAWAAVFLSLPPPVELITEMCILFEERLPTQLLMAQQIAVQLEYSDDYVDVNWDDPRVDTFVKDVRTIKRNDLYPVVYGKKANHRGTALMHTTTAASWVSAALEQLRIPHKSSFVIDNLYRVAAGFPGQMAALDVLCPDSLVSPGGTRPLGSAAMRHRQLAALGWAVKDVTQREVYDAIVTRSVNSFIAKQIGPIHPNAVKYIEWGKVEVPDIEVKDSDGFPNACGDAGKKEAQLQEEDTTDYGPAATDALKSLAWRYWGDIWRSLYYYVPIRECAEEFRMQRRDDRQCTLGPVERKTITSLEGILVDEAFDAPFNTYAAAGLFALVSWRFLRAYPPLINRPATVLSSAFVPPGLFCLWRRSYMKRGMICQFIYTEGQNSQRAQEIIDLYHEWCPDDYEFMKGRPGPAAVARQGFGAFPDIKRLSGDLLATLTNSRALFTCYARSKLGIQTANAGVASFNEFESNIILKDGGSPFFISMLAALMYPLVLRQALSWPTFRRLPLPIPHVVTAIPSIGVLYVSMLHHFRSVIRDIVNFDGPLSNQDRHVRDMYKQLSPTDYEALGASEAPVPEVNAKACFFPESANVVELASGDHNAIRRGFQHANNYAGRPSGGNPGIQPNTLAALRRMVVPAESQVSFILAGQFGHLQLFLTLALVPRALIDCCKELKLPEEASTSTEGEHRGGLTMYESDMLSTGSPITLGLLAALTYPIAWRSVSRMHLFRNRPVLPQFLAIVPPVAFLYVAGVYNCRVVMSRFVRDEGERSQRAREVVALYQEKAPVDYAALRQGSG</sequence>
<dbReference type="GO" id="GO:0006729">
    <property type="term" value="P:tetrahydrobiopterin biosynthetic process"/>
    <property type="evidence" value="ECO:0007669"/>
    <property type="project" value="InterPro"/>
</dbReference>
<feature type="transmembrane region" description="Helical" evidence="7">
    <location>
        <begin position="1704"/>
        <end position="1722"/>
    </location>
</feature>
<feature type="region of interest" description="Disordered" evidence="6">
    <location>
        <begin position="223"/>
        <end position="242"/>
    </location>
</feature>
<evidence type="ECO:0000256" key="5">
    <source>
        <dbReference type="ARBA" id="ARBA00030497"/>
    </source>
</evidence>
<dbReference type="InterPro" id="IPR058917">
    <property type="entry name" value="RESC6_dom"/>
</dbReference>
<organism evidence="9 10">
    <name type="scientific">Perkinsus olseni</name>
    <name type="common">Perkinsus atlanticus</name>
    <dbReference type="NCBI Taxonomy" id="32597"/>
    <lineage>
        <taxon>Eukaryota</taxon>
        <taxon>Sar</taxon>
        <taxon>Alveolata</taxon>
        <taxon>Perkinsozoa</taxon>
        <taxon>Perkinsea</taxon>
        <taxon>Perkinsida</taxon>
        <taxon>Perkinsidae</taxon>
        <taxon>Perkinsus</taxon>
    </lineage>
</organism>
<dbReference type="CDD" id="cd00914">
    <property type="entry name" value="PCD_DCoH_subfamily_b"/>
    <property type="match status" value="1"/>
</dbReference>
<dbReference type="PANTHER" id="PTHR12599">
    <property type="entry name" value="PTERIN-4-ALPHA-CARBINOLAMINE DEHYDRATASE"/>
    <property type="match status" value="1"/>
</dbReference>
<comment type="similarity">
    <text evidence="2">Belongs to the pterin-4-alpha-carbinolamine dehydratase family.</text>
</comment>
<dbReference type="SUPFAM" id="SSF55248">
    <property type="entry name" value="PCD-like"/>
    <property type="match status" value="1"/>
</dbReference>
<keyword evidence="4" id="KW-0456">Lyase</keyword>
<comment type="catalytic activity">
    <reaction evidence="1">
        <text>(4aS,6R)-4a-hydroxy-L-erythro-5,6,7,8-tetrahydrobiopterin = (6R)-L-erythro-6,7-dihydrobiopterin + H2O</text>
        <dbReference type="Rhea" id="RHEA:11920"/>
        <dbReference type="ChEBI" id="CHEBI:15377"/>
        <dbReference type="ChEBI" id="CHEBI:15642"/>
        <dbReference type="ChEBI" id="CHEBI:43120"/>
        <dbReference type="EC" id="4.2.1.96"/>
    </reaction>
</comment>
<reference evidence="9 10" key="1">
    <citation type="submission" date="2020-04" db="EMBL/GenBank/DDBJ databases">
        <title>Perkinsus olseni comparative genomics.</title>
        <authorList>
            <person name="Bogema D.R."/>
        </authorList>
    </citation>
    <scope>NUCLEOTIDE SEQUENCE [LARGE SCALE GENOMIC DNA]</scope>
    <source>
        <strain evidence="9">00978-12</strain>
    </source>
</reference>